<evidence type="ECO:0000256" key="2">
    <source>
        <dbReference type="ARBA" id="ARBA00011974"/>
    </source>
</evidence>
<evidence type="ECO:0000313" key="8">
    <source>
        <dbReference type="EMBL" id="KRM36633.1"/>
    </source>
</evidence>
<evidence type="ECO:0000256" key="6">
    <source>
        <dbReference type="ARBA" id="ARBA00050313"/>
    </source>
</evidence>
<dbReference type="FunFam" id="3.40.50.1580:FF:000001">
    <property type="entry name" value="MTA/SAH nucleosidase family protein"/>
    <property type="match status" value="1"/>
</dbReference>
<protein>
    <recommendedName>
        <fullName evidence="2">adenosylhomocysteine nucleosidase</fullName>
        <ecNumber evidence="2">3.2.2.9</ecNumber>
    </recommendedName>
</protein>
<dbReference type="PANTHER" id="PTHR46832:SF1">
    <property type="entry name" value="5'-METHYLTHIOADENOSINE_S-ADENOSYLHOMOCYSTEINE NUCLEOSIDASE"/>
    <property type="match status" value="1"/>
</dbReference>
<dbReference type="EC" id="3.2.2.9" evidence="2"/>
<dbReference type="RefSeq" id="WP_035451580.1">
    <property type="nucleotide sequence ID" value="NZ_AZGA01000002.1"/>
</dbReference>
<evidence type="ECO:0000259" key="7">
    <source>
        <dbReference type="Pfam" id="PF01048"/>
    </source>
</evidence>
<comment type="catalytic activity">
    <reaction evidence="6">
        <text>5'-deoxyadenosine + H2O = 5-deoxy-D-ribose + adenine</text>
        <dbReference type="Rhea" id="RHEA:29859"/>
        <dbReference type="ChEBI" id="CHEBI:15377"/>
        <dbReference type="ChEBI" id="CHEBI:16708"/>
        <dbReference type="ChEBI" id="CHEBI:17319"/>
        <dbReference type="ChEBI" id="CHEBI:149540"/>
        <dbReference type="EC" id="3.2.2.9"/>
    </reaction>
    <physiologicalReaction direction="left-to-right" evidence="6">
        <dbReference type="Rhea" id="RHEA:29860"/>
    </physiologicalReaction>
</comment>
<dbReference type="InterPro" id="IPR010049">
    <property type="entry name" value="MTA_SAH_Nsdase"/>
</dbReference>
<dbReference type="InterPro" id="IPR035994">
    <property type="entry name" value="Nucleoside_phosphorylase_sf"/>
</dbReference>
<sequence length="229" mass="24072">MKLGVICAMPEEIALLVQNLTHQTENEIGGVKIYSGKIGAHELYLCESGIGKVQAALTATLLAQIPGLDALINTGSAGGIGQGLKIGETVVSTALAYTDVDVTGFGYALGQLPNQPLKFEADSRLVTEILAAVKANQLQATAGLIVSGDQFVNDPKRVAAILKQYPDVLANEMEGAAVAQVATQFKLPFVVIRALSDVADSQAATNFDDFIIEAGRKSAEILLTFLKDN</sequence>
<name>X0PPU8_9LACO</name>
<evidence type="ECO:0000256" key="3">
    <source>
        <dbReference type="ARBA" id="ARBA00022605"/>
    </source>
</evidence>
<dbReference type="GO" id="GO:0009164">
    <property type="term" value="P:nucleoside catabolic process"/>
    <property type="evidence" value="ECO:0007669"/>
    <property type="project" value="InterPro"/>
</dbReference>
<proteinExistence type="predicted"/>
<dbReference type="NCBIfam" id="TIGR01704">
    <property type="entry name" value="MTA_SAH-Nsdase"/>
    <property type="match status" value="1"/>
</dbReference>
<dbReference type="GO" id="GO:0019509">
    <property type="term" value="P:L-methionine salvage from methylthioadenosine"/>
    <property type="evidence" value="ECO:0007669"/>
    <property type="project" value="UniProtKB-UniPathway"/>
</dbReference>
<dbReference type="GO" id="GO:0008930">
    <property type="term" value="F:methylthioadenosine nucleosidase activity"/>
    <property type="evidence" value="ECO:0007669"/>
    <property type="project" value="InterPro"/>
</dbReference>
<dbReference type="EMBL" id="AZGA01000002">
    <property type="protein sequence ID" value="KRM36633.1"/>
    <property type="molecule type" value="Genomic_DNA"/>
</dbReference>
<gene>
    <name evidence="8" type="ORF">FC83_GL002507</name>
</gene>
<dbReference type="PANTHER" id="PTHR46832">
    <property type="entry name" value="5'-METHYLTHIOADENOSINE/S-ADENOSYLHOMOCYSTEINE NUCLEOSIDASE"/>
    <property type="match status" value="1"/>
</dbReference>
<dbReference type="OrthoDB" id="9792278at2"/>
<dbReference type="NCBIfam" id="NF004079">
    <property type="entry name" value="PRK05584.1"/>
    <property type="match status" value="1"/>
</dbReference>
<dbReference type="InterPro" id="IPR000845">
    <property type="entry name" value="Nucleoside_phosphorylase_d"/>
</dbReference>
<comment type="pathway">
    <text evidence="1">Amino-acid biosynthesis; L-methionine biosynthesis via salvage pathway; S-methyl-5-thio-alpha-D-ribose 1-phosphate from S-methyl-5'-thioadenosine (hydrolase route): step 1/2.</text>
</comment>
<dbReference type="GO" id="GO:0005829">
    <property type="term" value="C:cytosol"/>
    <property type="evidence" value="ECO:0007669"/>
    <property type="project" value="TreeGrafter"/>
</dbReference>
<dbReference type="Pfam" id="PF01048">
    <property type="entry name" value="PNP_UDP_1"/>
    <property type="match status" value="1"/>
</dbReference>
<evidence type="ECO:0000313" key="9">
    <source>
        <dbReference type="Proteomes" id="UP000051236"/>
    </source>
</evidence>
<keyword evidence="4" id="KW-0378">Hydrolase</keyword>
<dbReference type="PATRIC" id="fig|1423734.3.peg.2543"/>
<evidence type="ECO:0000256" key="1">
    <source>
        <dbReference type="ARBA" id="ARBA00004945"/>
    </source>
</evidence>
<dbReference type="Proteomes" id="UP000051236">
    <property type="component" value="Unassembled WGS sequence"/>
</dbReference>
<keyword evidence="5" id="KW-0486">Methionine biosynthesis</keyword>
<comment type="caution">
    <text evidence="8">The sequence shown here is derived from an EMBL/GenBank/DDBJ whole genome shotgun (WGS) entry which is preliminary data.</text>
</comment>
<reference evidence="8 9" key="1">
    <citation type="journal article" date="2015" name="Genome Announc.">
        <title>Expanding the biotechnology potential of lactobacilli through comparative genomics of 213 strains and associated genera.</title>
        <authorList>
            <person name="Sun Z."/>
            <person name="Harris H.M."/>
            <person name="McCann A."/>
            <person name="Guo C."/>
            <person name="Argimon S."/>
            <person name="Zhang W."/>
            <person name="Yang X."/>
            <person name="Jeffery I.B."/>
            <person name="Cooney J.C."/>
            <person name="Kagawa T.F."/>
            <person name="Liu W."/>
            <person name="Song Y."/>
            <person name="Salvetti E."/>
            <person name="Wrobel A."/>
            <person name="Rasinkangas P."/>
            <person name="Parkhill J."/>
            <person name="Rea M.C."/>
            <person name="O'Sullivan O."/>
            <person name="Ritari J."/>
            <person name="Douillard F.P."/>
            <person name="Paul Ross R."/>
            <person name="Yang R."/>
            <person name="Briner A.E."/>
            <person name="Felis G.E."/>
            <person name="de Vos W.M."/>
            <person name="Barrangou R."/>
            <person name="Klaenhammer T.R."/>
            <person name="Caufield P.W."/>
            <person name="Cui Y."/>
            <person name="Zhang H."/>
            <person name="O'Toole P.W."/>
        </authorList>
    </citation>
    <scope>NUCLEOTIDE SEQUENCE [LARGE SCALE GENOMIC DNA]</scope>
    <source>
        <strain evidence="8 9">DSM 18527</strain>
    </source>
</reference>
<keyword evidence="3" id="KW-0028">Amino-acid biosynthesis</keyword>
<dbReference type="UniPathway" id="UPA00904">
    <property type="reaction ID" value="UER00871"/>
</dbReference>
<dbReference type="GO" id="GO:0008782">
    <property type="term" value="F:adenosylhomocysteine nucleosidase activity"/>
    <property type="evidence" value="ECO:0007669"/>
    <property type="project" value="UniProtKB-EC"/>
</dbReference>
<evidence type="ECO:0000256" key="4">
    <source>
        <dbReference type="ARBA" id="ARBA00022801"/>
    </source>
</evidence>
<organism evidence="8 9">
    <name type="scientific">Agrilactobacillus composti DSM 18527 = JCM 14202</name>
    <dbReference type="NCBI Taxonomy" id="1423734"/>
    <lineage>
        <taxon>Bacteria</taxon>
        <taxon>Bacillati</taxon>
        <taxon>Bacillota</taxon>
        <taxon>Bacilli</taxon>
        <taxon>Lactobacillales</taxon>
        <taxon>Lactobacillaceae</taxon>
        <taxon>Agrilactobacillus</taxon>
    </lineage>
</organism>
<dbReference type="GO" id="GO:0019284">
    <property type="term" value="P:L-methionine salvage from S-adenosylmethionine"/>
    <property type="evidence" value="ECO:0007669"/>
    <property type="project" value="TreeGrafter"/>
</dbReference>
<dbReference type="SUPFAM" id="SSF53167">
    <property type="entry name" value="Purine and uridine phosphorylases"/>
    <property type="match status" value="1"/>
</dbReference>
<dbReference type="CDD" id="cd09008">
    <property type="entry name" value="MTAN"/>
    <property type="match status" value="1"/>
</dbReference>
<dbReference type="STRING" id="1423734.FC83_GL002507"/>
<accession>X0PPU8</accession>
<dbReference type="Gene3D" id="3.40.50.1580">
    <property type="entry name" value="Nucleoside phosphorylase domain"/>
    <property type="match status" value="1"/>
</dbReference>
<feature type="domain" description="Nucleoside phosphorylase" evidence="7">
    <location>
        <begin position="2"/>
        <end position="227"/>
    </location>
</feature>
<keyword evidence="9" id="KW-1185">Reference proteome</keyword>
<evidence type="ECO:0000256" key="5">
    <source>
        <dbReference type="ARBA" id="ARBA00023167"/>
    </source>
</evidence>
<dbReference type="eggNOG" id="COG0775">
    <property type="taxonomic scope" value="Bacteria"/>
</dbReference>
<dbReference type="AlphaFoldDB" id="X0PPU8"/>